<dbReference type="AlphaFoldDB" id="A0A5A5TEM2"/>
<dbReference type="OrthoDB" id="9814427at2"/>
<proteinExistence type="inferred from homology"/>
<dbReference type="Proteomes" id="UP000322530">
    <property type="component" value="Unassembled WGS sequence"/>
</dbReference>
<evidence type="ECO:0000313" key="6">
    <source>
        <dbReference type="EMBL" id="GCF10011.1"/>
    </source>
</evidence>
<dbReference type="CDD" id="cd06321">
    <property type="entry name" value="PBP1_ABC_sugar_binding-like"/>
    <property type="match status" value="1"/>
</dbReference>
<accession>A0A5A5TEM2</accession>
<dbReference type="EMBL" id="BIXY01000057">
    <property type="protein sequence ID" value="GCF10011.1"/>
    <property type="molecule type" value="Genomic_DNA"/>
</dbReference>
<organism evidence="6 7">
    <name type="scientific">Dictyobacter arantiisoli</name>
    <dbReference type="NCBI Taxonomy" id="2014874"/>
    <lineage>
        <taxon>Bacteria</taxon>
        <taxon>Bacillati</taxon>
        <taxon>Chloroflexota</taxon>
        <taxon>Ktedonobacteria</taxon>
        <taxon>Ktedonobacterales</taxon>
        <taxon>Dictyobacteraceae</taxon>
        <taxon>Dictyobacter</taxon>
    </lineage>
</organism>
<evidence type="ECO:0000256" key="3">
    <source>
        <dbReference type="ARBA" id="ARBA00022729"/>
    </source>
</evidence>
<feature type="signal peptide" evidence="4">
    <location>
        <begin position="1"/>
        <end position="21"/>
    </location>
</feature>
<keyword evidence="3 4" id="KW-0732">Signal</keyword>
<evidence type="ECO:0000259" key="5">
    <source>
        <dbReference type="Pfam" id="PF13407"/>
    </source>
</evidence>
<feature type="chain" id="PRO_5022882509" evidence="4">
    <location>
        <begin position="22"/>
        <end position="311"/>
    </location>
</feature>
<dbReference type="RefSeq" id="WP_149402917.1">
    <property type="nucleotide sequence ID" value="NZ_BIXY01000057.1"/>
</dbReference>
<keyword evidence="7" id="KW-1185">Reference proteome</keyword>
<dbReference type="InterPro" id="IPR025997">
    <property type="entry name" value="SBP_2_dom"/>
</dbReference>
<dbReference type="GO" id="GO:0030246">
    <property type="term" value="F:carbohydrate binding"/>
    <property type="evidence" value="ECO:0007669"/>
    <property type="project" value="UniProtKB-ARBA"/>
</dbReference>
<dbReference type="Pfam" id="PF13407">
    <property type="entry name" value="Peripla_BP_4"/>
    <property type="match status" value="1"/>
</dbReference>
<dbReference type="PROSITE" id="PS51257">
    <property type="entry name" value="PROKAR_LIPOPROTEIN"/>
    <property type="match status" value="1"/>
</dbReference>
<gene>
    <name evidence="6" type="ORF">KDI_35750</name>
</gene>
<sequence>MRKSVLTLALFVLLGSMLLSGCTTTFSPQSKTIGLSVQAIDNPFFVAIQHGAEAAATRIGAKVDLQDAHHDIGVQSDQMDNFIQKRVVLILLNAVDSAGIAPSVKRATAAGIPVVAVDVGAQGGVAATVTSDNVAAGRSACQYMADRLKGHGQIAIVDGPPVTAVQDRMKGCTEVLAKNPGLKVVATQVGTGDRNVGLDLGSNILTANPKLDAIFAINDPTALGVELAAKQAKRSDFFEVSVDGSPDAIASLKTRGIFTATSAQAPDQIAQQAVQLGIQVLNHQKLPQNDFKIPVNLVTQSNVNSYKGWHI</sequence>
<dbReference type="InterPro" id="IPR028082">
    <property type="entry name" value="Peripla_BP_I"/>
</dbReference>
<name>A0A5A5TEM2_9CHLR</name>
<comment type="subcellular location">
    <subcellularLocation>
        <location evidence="1">Cell envelope</location>
    </subcellularLocation>
</comment>
<evidence type="ECO:0000313" key="7">
    <source>
        <dbReference type="Proteomes" id="UP000322530"/>
    </source>
</evidence>
<comment type="similarity">
    <text evidence="2">Belongs to the bacterial solute-binding protein 2 family.</text>
</comment>
<feature type="domain" description="Periplasmic binding protein" evidence="5">
    <location>
        <begin position="33"/>
        <end position="285"/>
    </location>
</feature>
<evidence type="ECO:0000256" key="4">
    <source>
        <dbReference type="SAM" id="SignalP"/>
    </source>
</evidence>
<evidence type="ECO:0000256" key="1">
    <source>
        <dbReference type="ARBA" id="ARBA00004196"/>
    </source>
</evidence>
<comment type="caution">
    <text evidence="6">The sequence shown here is derived from an EMBL/GenBank/DDBJ whole genome shotgun (WGS) entry which is preliminary data.</text>
</comment>
<evidence type="ECO:0000256" key="2">
    <source>
        <dbReference type="ARBA" id="ARBA00007639"/>
    </source>
</evidence>
<reference evidence="6 7" key="1">
    <citation type="submission" date="2019-01" db="EMBL/GenBank/DDBJ databases">
        <title>Draft genome sequence of Dictyobacter sp. Uno17.</title>
        <authorList>
            <person name="Wang C.M."/>
            <person name="Zheng Y."/>
            <person name="Sakai Y."/>
            <person name="Abe K."/>
            <person name="Yokota A."/>
            <person name="Yabe S."/>
        </authorList>
    </citation>
    <scope>NUCLEOTIDE SEQUENCE [LARGE SCALE GENOMIC DNA]</scope>
    <source>
        <strain evidence="6 7">Uno17</strain>
    </source>
</reference>
<dbReference type="PANTHER" id="PTHR46847:SF2">
    <property type="entry name" value="ABC TRANSPORTER SUGAR-BINDING PROTEIN"/>
    <property type="match status" value="1"/>
</dbReference>
<dbReference type="PANTHER" id="PTHR46847">
    <property type="entry name" value="D-ALLOSE-BINDING PERIPLASMIC PROTEIN-RELATED"/>
    <property type="match status" value="1"/>
</dbReference>
<dbReference type="Gene3D" id="3.40.50.2300">
    <property type="match status" value="2"/>
</dbReference>
<protein>
    <submittedName>
        <fullName evidence="6">Cytochrome c</fullName>
    </submittedName>
</protein>
<dbReference type="SUPFAM" id="SSF53822">
    <property type="entry name" value="Periplasmic binding protein-like I"/>
    <property type="match status" value="1"/>
</dbReference>
<dbReference type="GO" id="GO:0030313">
    <property type="term" value="C:cell envelope"/>
    <property type="evidence" value="ECO:0007669"/>
    <property type="project" value="UniProtKB-SubCell"/>
</dbReference>